<evidence type="ECO:0000256" key="2">
    <source>
        <dbReference type="ARBA" id="ARBA00023125"/>
    </source>
</evidence>
<dbReference type="InterPro" id="IPR011991">
    <property type="entry name" value="ArsR-like_HTH"/>
</dbReference>
<dbReference type="PANTHER" id="PTHR33154">
    <property type="entry name" value="TRANSCRIPTIONAL REGULATOR, ARSR FAMILY"/>
    <property type="match status" value="1"/>
</dbReference>
<sequence>MPDSVSPSPHQLRALAHPARLRMLGLLRVNGPQTASSLAQQLGLNTGATSYHLRQLAQHGFIEDDPDRGSGRERWWRAKHTSTTVDAEEVSSPEERDQVEAYLQTVVTIYQQQLQRAVEERPLLPAQWRRASTFSDFHHRMTPEHAEELTAKLEEWLSGLPEDDDPTAERFVVQVNAFPYPGAIAPRDDLPEDD</sequence>
<dbReference type="EMBL" id="UESZ01000001">
    <property type="protein sequence ID" value="SSA33062.1"/>
    <property type="molecule type" value="Genomic_DNA"/>
</dbReference>
<dbReference type="InterPro" id="IPR051081">
    <property type="entry name" value="HTH_MetalResp_TranReg"/>
</dbReference>
<organism evidence="5 6">
    <name type="scientific">Branchiibius hedensis</name>
    <dbReference type="NCBI Taxonomy" id="672460"/>
    <lineage>
        <taxon>Bacteria</taxon>
        <taxon>Bacillati</taxon>
        <taxon>Actinomycetota</taxon>
        <taxon>Actinomycetes</taxon>
        <taxon>Micrococcales</taxon>
        <taxon>Dermacoccaceae</taxon>
        <taxon>Branchiibius</taxon>
    </lineage>
</organism>
<dbReference type="InterPro" id="IPR036390">
    <property type="entry name" value="WH_DNA-bd_sf"/>
</dbReference>
<evidence type="ECO:0000259" key="4">
    <source>
        <dbReference type="SMART" id="SM00418"/>
    </source>
</evidence>
<proteinExistence type="predicted"/>
<dbReference type="SMART" id="SM00418">
    <property type="entry name" value="HTH_ARSR"/>
    <property type="match status" value="1"/>
</dbReference>
<feature type="domain" description="HTH arsR-type" evidence="4">
    <location>
        <begin position="10"/>
        <end position="108"/>
    </location>
</feature>
<name>A0A2Y9BSX2_9MICO</name>
<keyword evidence="1" id="KW-0805">Transcription regulation</keyword>
<dbReference type="RefSeq" id="WP_245933935.1">
    <property type="nucleotide sequence ID" value="NZ_QGDN01000001.1"/>
</dbReference>
<dbReference type="InterPro" id="IPR001845">
    <property type="entry name" value="HTH_ArsR_DNA-bd_dom"/>
</dbReference>
<dbReference type="Proteomes" id="UP000250028">
    <property type="component" value="Unassembled WGS sequence"/>
</dbReference>
<dbReference type="CDD" id="cd00090">
    <property type="entry name" value="HTH_ARSR"/>
    <property type="match status" value="1"/>
</dbReference>
<accession>A0A2Y9BSX2</accession>
<protein>
    <submittedName>
        <fullName evidence="5">Helix-turn-helix domain-containing protein</fullName>
    </submittedName>
</protein>
<keyword evidence="2" id="KW-0238">DNA-binding</keyword>
<dbReference type="Gene3D" id="1.10.10.10">
    <property type="entry name" value="Winged helix-like DNA-binding domain superfamily/Winged helix DNA-binding domain"/>
    <property type="match status" value="1"/>
</dbReference>
<evidence type="ECO:0000313" key="6">
    <source>
        <dbReference type="Proteomes" id="UP000250028"/>
    </source>
</evidence>
<dbReference type="GO" id="GO:0003700">
    <property type="term" value="F:DNA-binding transcription factor activity"/>
    <property type="evidence" value="ECO:0007669"/>
    <property type="project" value="InterPro"/>
</dbReference>
<evidence type="ECO:0000256" key="1">
    <source>
        <dbReference type="ARBA" id="ARBA00023015"/>
    </source>
</evidence>
<dbReference type="AlphaFoldDB" id="A0A2Y9BSX2"/>
<evidence type="ECO:0000256" key="3">
    <source>
        <dbReference type="ARBA" id="ARBA00023163"/>
    </source>
</evidence>
<gene>
    <name evidence="5" type="ORF">SAMN04489750_0333</name>
</gene>
<keyword evidence="3" id="KW-0804">Transcription</keyword>
<reference evidence="6" key="1">
    <citation type="submission" date="2016-10" db="EMBL/GenBank/DDBJ databases">
        <authorList>
            <person name="Varghese N."/>
            <person name="Submissions S."/>
        </authorList>
    </citation>
    <scope>NUCLEOTIDE SEQUENCE [LARGE SCALE GENOMIC DNA]</scope>
    <source>
        <strain evidence="6">DSM 22951</strain>
    </source>
</reference>
<dbReference type="InterPro" id="IPR036388">
    <property type="entry name" value="WH-like_DNA-bd_sf"/>
</dbReference>
<keyword evidence="6" id="KW-1185">Reference proteome</keyword>
<dbReference type="PANTHER" id="PTHR33154:SF15">
    <property type="entry name" value="REGULATORY PROTEIN ARSR"/>
    <property type="match status" value="1"/>
</dbReference>
<dbReference type="Pfam" id="PF12840">
    <property type="entry name" value="HTH_20"/>
    <property type="match status" value="1"/>
</dbReference>
<evidence type="ECO:0000313" key="5">
    <source>
        <dbReference type="EMBL" id="SSA33062.1"/>
    </source>
</evidence>
<dbReference type="SUPFAM" id="SSF46785">
    <property type="entry name" value="Winged helix' DNA-binding domain"/>
    <property type="match status" value="1"/>
</dbReference>
<dbReference type="GO" id="GO:0003677">
    <property type="term" value="F:DNA binding"/>
    <property type="evidence" value="ECO:0007669"/>
    <property type="project" value="UniProtKB-KW"/>
</dbReference>